<dbReference type="InterPro" id="IPR049255">
    <property type="entry name" value="Apc1_N"/>
</dbReference>
<dbReference type="Pfam" id="PF21282">
    <property type="entry name" value="APC1_3rd"/>
    <property type="match status" value="1"/>
</dbReference>
<feature type="compositionally biased region" description="Basic and acidic residues" evidence="6">
    <location>
        <begin position="1098"/>
        <end position="1107"/>
    </location>
</feature>
<organism evidence="11 12">
    <name type="scientific">Anopheles stephensi</name>
    <name type="common">Indo-Pakistan malaria mosquito</name>
    <dbReference type="NCBI Taxonomy" id="30069"/>
    <lineage>
        <taxon>Eukaryota</taxon>
        <taxon>Metazoa</taxon>
        <taxon>Ecdysozoa</taxon>
        <taxon>Arthropoda</taxon>
        <taxon>Hexapoda</taxon>
        <taxon>Insecta</taxon>
        <taxon>Pterygota</taxon>
        <taxon>Neoptera</taxon>
        <taxon>Endopterygota</taxon>
        <taxon>Diptera</taxon>
        <taxon>Nematocera</taxon>
        <taxon>Culicoidea</taxon>
        <taxon>Culicidae</taxon>
        <taxon>Anophelinae</taxon>
        <taxon>Anopheles</taxon>
    </lineage>
</organism>
<keyword evidence="5" id="KW-0131">Cell cycle</keyword>
<name>A0A182YCU9_ANOST</name>
<feature type="domain" description="Anaphase-promoting complex subunit 1 middle" evidence="9">
    <location>
        <begin position="772"/>
        <end position="996"/>
    </location>
</feature>
<dbReference type="InterPro" id="IPR024990">
    <property type="entry name" value="Apc1"/>
</dbReference>
<evidence type="ECO:0000259" key="9">
    <source>
        <dbReference type="Pfam" id="PF20518"/>
    </source>
</evidence>
<dbReference type="Pfam" id="PF18122">
    <property type="entry name" value="APC1_C"/>
    <property type="match status" value="1"/>
</dbReference>
<dbReference type="InterPro" id="IPR041221">
    <property type="entry name" value="APC1_C"/>
</dbReference>
<accession>A0A182YCU9</accession>
<dbReference type="GO" id="GO:0070979">
    <property type="term" value="P:protein K11-linked ubiquitination"/>
    <property type="evidence" value="ECO:0007669"/>
    <property type="project" value="TreeGrafter"/>
</dbReference>
<dbReference type="EnsemblMetazoa" id="ASTEI06285-RA">
    <property type="protein sequence ID" value="ASTEI06285-PA"/>
    <property type="gene ID" value="ASTEI06285"/>
</dbReference>
<keyword evidence="12" id="KW-1185">Reference proteome</keyword>
<sequence>MITATEPLEYFPRGRQVVENHPGPNVEDEHRTLGGHPVDFVLLQRMQNVNISLDEDEPAEFYRLREQPIQTDRSGVSPAYIGMEEELYVLGHTAVWTRCMSNETQALPQTTFTCDSPIRFAFFCPRRFIRPDTTPASKPDTGKSAICLIDKDTLHVFLEGGETYRAMLQCPVSAVWMVPDGIMLERNATHSVTICREEGVPWPRLFTLTFPLEEMKPVLLATGTKYGFLDSPNYRVVFSSEKVSLVLVYGELSGKHYVYRLRPACDEEIEAVRYMDQTDDSELENDQSVPGTPDEAHASTQNIDQRHTLTKVLGATTNLEHTFGVSSALSSWIHSFPLGNNPFGDQPTRCGEDFMSGLDRNCNGREQLEQRSASLAPQFSLEYVMTVNGVSISMWSSEDGEMASEAFLHTDLVGNNYICFLQSRACRLTLLHYEENSLSVSCTHMLLARSAVSLDHINMIVVLEPTGRLVLYSGPIAVGKLHVTGLQSDCFRTNPVTGTGGQPTVKLPSFVPTRTNTTASTTQSTCSMVEGFPRRSTLLPNVSGADGKFDEELHLLSPVRPISLSGPSGAIGSRGPYSSAPTNAARSGAADAGTIVKLRDATGSRFTLVLGNERHVRLALAPVAESQLVRNCVKVMRLVLPAATVHEFLIHWYNTRNVPGSHAGFSTHQEWDLFRTLLFTMMGRPIGPPDADDRASAAGVHQPAGSAGGCMCADEPKKRRRGENSHGQAADWEFLVGHATDQPYEASVSVCPEATTGGGGGGGGGGGARPYQNRELQSLYPYIPDILQTFHLLYEDLKMNVCRTDDLRLLADFLYCLAADAKLDAYQMHYRTDFPELFDRYRRHCSCVITDSTILNRLGGTGVHPPRMFRYIERLLLGDNDGSTPFCYRPGINDFSYDMCALVAFIYRIRVAHGWVRSHLESVLSGEFFDQQTKRPLCIQHPATAGSVQNHHNFERTADTVLAFLVERGYTRTQLDQLPIAMRYVILNYLEGCREYLTHGLQAVFYELLMRPELRAHSISSGLQDWVPDVELNAADDLQERDISQPKFDEIDSWQKEMSEIEICGTGNTGGVAGGVAAGGGGGGSVGVSGGGTASSSQKEDTLRQGCDEDGMGGLDDELLQLRFPDDRRMHDVRTFLNSSQRIQINIPHPPNVPDHEFLEEQERRLYMLCLRTMALPIGRGMFTVSSSRPSETQTVPVPRLCLSGRDVVRGTTIEIQQIEVPANMSLWPSFHNGVAAGLRICPDTPHLTSTWITNNRQGARNSSMLPPGTDTSTEHGGFLMALGLTGHLRKLSIYSIFDYMVRSDEMVRLGLLLGLSAAYRGTGDLATTRLLAVHVEALLPPTSVELDVSQNLQIAALLGVGLLYQGTAKRHMVEILLQEIGRPPGPEMENYVERESYSLTAGLALGLVTLGLGDSSSSLHDLALPDTLYYYMNGGNRRMMVGAQKEKYRLPSFQIKEGPAVNLDVTAPGATLALGLMYFATGNEAISRLLEPPTTVYILQFVRPDLLQLRIVARHLIHWERIEATSSWVEQQIPELLRQNISPLEEEDVPMDEPAGDDPEHGTGAAAHESNLSKVDQVLYSQAYCSVMCGSAIAIGLRFAGTADATAVKTLDHYLLYFIEQGNRLNKSAPERPSKFARSVGRQVIENCSMVLLLSLSLVLAGTGDLRVLRAVRMLRSRIGVLQVTYGSHMAIHMALGFLFLGAGRYTLSRTPTAVAALVCSIFPKFPTYSNDNRYHLQAFRHLYVLAIEPRIFIPRRIDTGRLCLCRIRYALLGKETAPVEQFAPCLLPELDTLAWIEVCDENFWPFRFDRRHNWQILDLWQLEPLNLLQFVGQPEVINITRMLLIPPSTRKLRCLLEPIGAAEHENAYMKLYAHHVTDCVFDDRLHALPIYLGLTQILQDDPRTMHKSLDAWQLRLLTAALDKCDWPCKIPGARGLLSVSLLQSLLKRIWKRCDEQFHRYKPIVHQYLNLHTINDPSEGLIRGGSFGDCPMEPADESNPERRREHLLNLVKLIVLYDLPYGTLPNGGVEVAGRM</sequence>
<evidence type="ECO:0000256" key="5">
    <source>
        <dbReference type="ARBA" id="ARBA00023306"/>
    </source>
</evidence>
<dbReference type="VEuPathDB" id="VectorBase:ASTE011594"/>
<feature type="region of interest" description="Disordered" evidence="6">
    <location>
        <begin position="1543"/>
        <end position="1567"/>
    </location>
</feature>
<evidence type="ECO:0000259" key="7">
    <source>
        <dbReference type="Pfam" id="PF12859"/>
    </source>
</evidence>
<dbReference type="VEuPathDB" id="VectorBase:ASTEI06285"/>
<feature type="compositionally biased region" description="Acidic residues" evidence="6">
    <location>
        <begin position="1545"/>
        <end position="1558"/>
    </location>
</feature>
<dbReference type="PANTHER" id="PTHR12827">
    <property type="entry name" value="MEIOTIC CHECKPOINT REGULATOR TSG24 FAMILY MEMBER"/>
    <property type="match status" value="1"/>
</dbReference>
<dbReference type="FunFam" id="1.25.10.10:FF:000951">
    <property type="entry name" value="Anaphase-promoting complex subunit, putative"/>
    <property type="match status" value="1"/>
</dbReference>
<evidence type="ECO:0000256" key="4">
    <source>
        <dbReference type="ARBA" id="ARBA00022776"/>
    </source>
</evidence>
<protein>
    <submittedName>
        <fullName evidence="11">Uncharacterized protein</fullName>
    </submittedName>
</protein>
<dbReference type="GO" id="GO:0060090">
    <property type="term" value="F:molecular adaptor activity"/>
    <property type="evidence" value="ECO:0007669"/>
    <property type="project" value="TreeGrafter"/>
</dbReference>
<dbReference type="GO" id="GO:0051301">
    <property type="term" value="P:cell division"/>
    <property type="evidence" value="ECO:0007669"/>
    <property type="project" value="UniProtKB-KW"/>
</dbReference>
<comment type="similarity">
    <text evidence="1">Belongs to the APC1 family.</text>
</comment>
<dbReference type="InterPro" id="IPR046794">
    <property type="entry name" value="Apc1_MidN"/>
</dbReference>
<feature type="region of interest" description="Disordered" evidence="6">
    <location>
        <begin position="279"/>
        <end position="304"/>
    </location>
</feature>
<dbReference type="STRING" id="30069.A0A182YCU9"/>
<proteinExistence type="inferred from homology"/>
<keyword evidence="4" id="KW-0498">Mitosis</keyword>
<evidence type="ECO:0000256" key="1">
    <source>
        <dbReference type="ARBA" id="ARBA00010547"/>
    </source>
</evidence>
<feature type="region of interest" description="Disordered" evidence="6">
    <location>
        <begin position="1088"/>
        <end position="1111"/>
    </location>
</feature>
<evidence type="ECO:0000313" key="12">
    <source>
        <dbReference type="Proteomes" id="UP000076408"/>
    </source>
</evidence>
<feature type="domain" description="Anaphase-promoting complex subunit 1 beta-sandwich" evidence="10">
    <location>
        <begin position="1752"/>
        <end position="1820"/>
    </location>
</feature>
<dbReference type="Gene3D" id="1.25.10.10">
    <property type="entry name" value="Leucine-rich Repeat Variant"/>
    <property type="match status" value="2"/>
</dbReference>
<dbReference type="Proteomes" id="UP000076408">
    <property type="component" value="Unassembled WGS sequence"/>
</dbReference>
<dbReference type="OMA" id="CFYVAEQ"/>
<evidence type="ECO:0000313" key="11">
    <source>
        <dbReference type="EnsemblMetazoa" id="ASTEI06285-PA"/>
    </source>
</evidence>
<dbReference type="VEuPathDB" id="VectorBase:ASTEI20_039724"/>
<dbReference type="GO" id="GO:0005680">
    <property type="term" value="C:anaphase-promoting complex"/>
    <property type="evidence" value="ECO:0007669"/>
    <property type="project" value="InterPro"/>
</dbReference>
<dbReference type="InterPro" id="IPR048971">
    <property type="entry name" value="Apc1_3rd"/>
</dbReference>
<feature type="domain" description="Anaphase-promoting complex subunit 1 N-terminal" evidence="7">
    <location>
        <begin position="598"/>
        <end position="677"/>
    </location>
</feature>
<keyword evidence="2" id="KW-0132">Cell division</keyword>
<evidence type="ECO:0000256" key="6">
    <source>
        <dbReference type="SAM" id="MobiDB-lite"/>
    </source>
</evidence>
<reference evidence="11" key="2">
    <citation type="submission" date="2020-05" db="UniProtKB">
        <authorList>
            <consortium name="EnsemblMetazoa"/>
        </authorList>
    </citation>
    <scope>IDENTIFICATION</scope>
    <source>
        <strain evidence="11">Indian</strain>
    </source>
</reference>
<evidence type="ECO:0000259" key="8">
    <source>
        <dbReference type="Pfam" id="PF18122"/>
    </source>
</evidence>
<evidence type="ECO:0000259" key="10">
    <source>
        <dbReference type="Pfam" id="PF21282"/>
    </source>
</evidence>
<dbReference type="InterPro" id="IPR011989">
    <property type="entry name" value="ARM-like"/>
</dbReference>
<dbReference type="Pfam" id="PF12859">
    <property type="entry name" value="ANAPC1"/>
    <property type="match status" value="1"/>
</dbReference>
<evidence type="ECO:0000256" key="3">
    <source>
        <dbReference type="ARBA" id="ARBA00022737"/>
    </source>
</evidence>
<evidence type="ECO:0000256" key="2">
    <source>
        <dbReference type="ARBA" id="ARBA00022618"/>
    </source>
</evidence>
<keyword evidence="3" id="KW-0677">Repeat</keyword>
<dbReference type="PANTHER" id="PTHR12827:SF3">
    <property type="entry name" value="ANAPHASE-PROMOTING COMPLEX SUBUNIT 1"/>
    <property type="match status" value="1"/>
</dbReference>
<dbReference type="GO" id="GO:0007091">
    <property type="term" value="P:metaphase/anaphase transition of mitotic cell cycle"/>
    <property type="evidence" value="ECO:0007669"/>
    <property type="project" value="TreeGrafter"/>
</dbReference>
<dbReference type="GO" id="GO:0031145">
    <property type="term" value="P:anaphase-promoting complex-dependent catabolic process"/>
    <property type="evidence" value="ECO:0007669"/>
    <property type="project" value="TreeGrafter"/>
</dbReference>
<feature type="domain" description="Anaphase-promoting complex subunit 1 C-terminal" evidence="8">
    <location>
        <begin position="1864"/>
        <end position="1999"/>
    </location>
</feature>
<feature type="region of interest" description="Disordered" evidence="6">
    <location>
        <begin position="688"/>
        <end position="726"/>
    </location>
</feature>
<dbReference type="Pfam" id="PF20518">
    <property type="entry name" value="Apc1_MidN"/>
    <property type="match status" value="1"/>
</dbReference>
<reference evidence="12" key="1">
    <citation type="journal article" date="2014" name="Genome Biol.">
        <title>Genome analysis of a major urban malaria vector mosquito, Anopheles stephensi.</title>
        <authorList>
            <person name="Jiang X."/>
            <person name="Peery A."/>
            <person name="Hall A.B."/>
            <person name="Sharma A."/>
            <person name="Chen X.G."/>
            <person name="Waterhouse R.M."/>
            <person name="Komissarov A."/>
            <person name="Riehle M.M."/>
            <person name="Shouche Y."/>
            <person name="Sharakhova M.V."/>
            <person name="Lawson D."/>
            <person name="Pakpour N."/>
            <person name="Arensburger P."/>
            <person name="Davidson V.L."/>
            <person name="Eiglmeier K."/>
            <person name="Emrich S."/>
            <person name="George P."/>
            <person name="Kennedy R.C."/>
            <person name="Mane S.P."/>
            <person name="Maslen G."/>
            <person name="Oringanje C."/>
            <person name="Qi Y."/>
            <person name="Settlage R."/>
            <person name="Tojo M."/>
            <person name="Tubio J.M."/>
            <person name="Unger M.F."/>
            <person name="Wang B."/>
            <person name="Vernick K.D."/>
            <person name="Ribeiro J.M."/>
            <person name="James A.A."/>
            <person name="Michel K."/>
            <person name="Riehle M.A."/>
            <person name="Luckhart S."/>
            <person name="Sharakhov I.V."/>
            <person name="Tu Z."/>
        </authorList>
    </citation>
    <scope>NUCLEOTIDE SEQUENCE [LARGE SCALE GENOMIC DNA]</scope>
    <source>
        <strain evidence="12">Indian</strain>
    </source>
</reference>